<name>A0AAD7TWI8_9APHY</name>
<keyword evidence="2" id="KW-1185">Reference proteome</keyword>
<proteinExistence type="predicted"/>
<dbReference type="Proteomes" id="UP001215151">
    <property type="component" value="Unassembled WGS sequence"/>
</dbReference>
<dbReference type="EMBL" id="JAPEVG010000077">
    <property type="protein sequence ID" value="KAJ8487556.1"/>
    <property type="molecule type" value="Genomic_DNA"/>
</dbReference>
<accession>A0AAD7TWI8</accession>
<comment type="caution">
    <text evidence="1">The sequence shown here is derived from an EMBL/GenBank/DDBJ whole genome shotgun (WGS) entry which is preliminary data.</text>
</comment>
<reference evidence="1" key="1">
    <citation type="submission" date="2022-11" db="EMBL/GenBank/DDBJ databases">
        <title>Genome Sequence of Cubamyces cubensis.</title>
        <authorList>
            <person name="Buettner E."/>
        </authorList>
    </citation>
    <scope>NUCLEOTIDE SEQUENCE</scope>
    <source>
        <strain evidence="1">MPL-01</strain>
    </source>
</reference>
<sequence length="367" mass="41948">MADWTLIPTEIWQEILPLACTDGGFTGNSLALTSKFFKTQSSRVRYRTLAFRSLDQLFRFVGSKLPADLQNVPRLGTEHIYFSAADEQVPVQLNSRTFVTPHDFRPYYSLGGDTAQDWTKHFRLAFQTLLRFTYTSMRTLCVLLPDFRISLDKIFVVPLFKLEELTWLSPHIGLDIMWRDVPLWRRQQHFPALKRIHLAGSDAFNVQQLAELLTIHLPLVTHLRLSILSLQPGFDEATTHELARSLSVSSPVAVAPATAHAQLPSLRHLIVYSSSLCYSSSPWSIISLTPLFGPSSTELQWPLLSSLIQSCEVEHPEIRIVMMKKSPLSKSHWATRLRYEWLDRIQDGVGCWVNNEDEDDAWSSKKN</sequence>
<organism evidence="1 2">
    <name type="scientific">Trametes cubensis</name>
    <dbReference type="NCBI Taxonomy" id="1111947"/>
    <lineage>
        <taxon>Eukaryota</taxon>
        <taxon>Fungi</taxon>
        <taxon>Dikarya</taxon>
        <taxon>Basidiomycota</taxon>
        <taxon>Agaricomycotina</taxon>
        <taxon>Agaricomycetes</taxon>
        <taxon>Polyporales</taxon>
        <taxon>Polyporaceae</taxon>
        <taxon>Trametes</taxon>
    </lineage>
</organism>
<evidence type="ECO:0000313" key="2">
    <source>
        <dbReference type="Proteomes" id="UP001215151"/>
    </source>
</evidence>
<dbReference type="AlphaFoldDB" id="A0AAD7TWI8"/>
<protein>
    <submittedName>
        <fullName evidence="1">Uncharacterized protein</fullName>
    </submittedName>
</protein>
<evidence type="ECO:0000313" key="1">
    <source>
        <dbReference type="EMBL" id="KAJ8487556.1"/>
    </source>
</evidence>
<gene>
    <name evidence="1" type="ORF">ONZ51_g4103</name>
</gene>